<dbReference type="eggNOG" id="ENOG502ZTMN">
    <property type="taxonomic scope" value="Bacteria"/>
</dbReference>
<dbReference type="EMBL" id="BATJ01000010">
    <property type="protein sequence ID" value="GAD67833.1"/>
    <property type="molecule type" value="Genomic_DNA"/>
</dbReference>
<proteinExistence type="predicted"/>
<comment type="caution">
    <text evidence="1">The sequence shown here is derived from an EMBL/GenBank/DDBJ whole genome shotgun (WGS) entry which is preliminary data.</text>
</comment>
<organism evidence="1 2">
    <name type="scientific">Vibrio proteolyticus NBRC 13287</name>
    <dbReference type="NCBI Taxonomy" id="1219065"/>
    <lineage>
        <taxon>Bacteria</taxon>
        <taxon>Pseudomonadati</taxon>
        <taxon>Pseudomonadota</taxon>
        <taxon>Gammaproteobacteria</taxon>
        <taxon>Vibrionales</taxon>
        <taxon>Vibrionaceae</taxon>
        <taxon>Vibrio</taxon>
    </lineage>
</organism>
<name>U3BMN4_VIBPR</name>
<dbReference type="AlphaFoldDB" id="U3BMN4"/>
<keyword evidence="2" id="KW-1185">Reference proteome</keyword>
<reference evidence="1 2" key="1">
    <citation type="submission" date="2013-09" db="EMBL/GenBank/DDBJ databases">
        <title>Whole genome shotgun sequence of Vibrio proteolyticus NBRC 13287.</title>
        <authorList>
            <person name="Isaki S."/>
            <person name="Hosoyama A."/>
            <person name="Numata M."/>
            <person name="Hashimoto M."/>
            <person name="Hosoyama Y."/>
            <person name="Tsuchikane K."/>
            <person name="Noguchi M."/>
            <person name="Hirakata S."/>
            <person name="Ichikawa N."/>
            <person name="Ohji S."/>
            <person name="Yamazoe A."/>
            <person name="Fujita N."/>
        </authorList>
    </citation>
    <scope>NUCLEOTIDE SEQUENCE [LARGE SCALE GENOMIC DNA]</scope>
    <source>
        <strain evidence="1 2">NBRC 13287</strain>
    </source>
</reference>
<accession>U3BMN4</accession>
<dbReference type="RefSeq" id="WP_021705804.1">
    <property type="nucleotide sequence ID" value="NZ_BATJ01000010.1"/>
</dbReference>
<sequence length="244" mass="27912">MIRHLIAVFVFVLSFPVLAFVRSPSLPEDFPPWQVRISTPSFYPVKVGRSYGINEAQDWTSLMHNDTSAAAMAASRLSNIRALLPDYDGFALPLGSGNRRLPQIAAMRYLPDSIYVYWTSLFDQRFFVTQLKLSKEIKTKMLARQQFLYNKNVSCFENEVVFGLLPNGQAKVWLSGCGTYTFIDEIAPVKESDKSIDGRDAASYRKGWEYQDILERAKSENATIDPIPWDRVNQVVTYIRSDFR</sequence>
<dbReference type="Pfam" id="PF11153">
    <property type="entry name" value="DUF2931"/>
    <property type="match status" value="1"/>
</dbReference>
<evidence type="ECO:0008006" key="3">
    <source>
        <dbReference type="Google" id="ProtNLM"/>
    </source>
</evidence>
<gene>
    <name evidence="1" type="ORF">VPR01S_10_00290</name>
</gene>
<protein>
    <recommendedName>
        <fullName evidence="3">DUF2931 family protein</fullName>
    </recommendedName>
</protein>
<evidence type="ECO:0000313" key="1">
    <source>
        <dbReference type="EMBL" id="GAD67833.1"/>
    </source>
</evidence>
<evidence type="ECO:0000313" key="2">
    <source>
        <dbReference type="Proteomes" id="UP000016570"/>
    </source>
</evidence>
<dbReference type="Proteomes" id="UP000016570">
    <property type="component" value="Unassembled WGS sequence"/>
</dbReference>
<dbReference type="InterPro" id="IPR021326">
    <property type="entry name" value="DUF2931"/>
</dbReference>
<dbReference type="STRING" id="1219065.VPR01S_10_00290"/>